<dbReference type="GO" id="GO:0003677">
    <property type="term" value="F:DNA binding"/>
    <property type="evidence" value="ECO:0007669"/>
    <property type="project" value="UniProtKB-KW"/>
</dbReference>
<dbReference type="RefSeq" id="WP_203657009.1">
    <property type="nucleotide sequence ID" value="NZ_BONR01000006.1"/>
</dbReference>
<dbReference type="NCBIfam" id="TIGR01128">
    <property type="entry name" value="holA"/>
    <property type="match status" value="1"/>
</dbReference>
<comment type="similarity">
    <text evidence="6">Belongs to the DNA polymerase HolA subunit family.</text>
</comment>
<keyword evidence="10" id="KW-1185">Reference proteome</keyword>
<dbReference type="Pfam" id="PF21694">
    <property type="entry name" value="DNA_pol3_delta_C"/>
    <property type="match status" value="1"/>
</dbReference>
<comment type="caution">
    <text evidence="9">The sequence shown here is derived from an EMBL/GenBank/DDBJ whole genome shotgun (WGS) entry which is preliminary data.</text>
</comment>
<proteinExistence type="inferred from homology"/>
<evidence type="ECO:0000256" key="3">
    <source>
        <dbReference type="ARBA" id="ARBA00022695"/>
    </source>
</evidence>
<comment type="catalytic activity">
    <reaction evidence="7">
        <text>DNA(n) + a 2'-deoxyribonucleoside 5'-triphosphate = DNA(n+1) + diphosphate</text>
        <dbReference type="Rhea" id="RHEA:22508"/>
        <dbReference type="Rhea" id="RHEA-COMP:17339"/>
        <dbReference type="Rhea" id="RHEA-COMP:17340"/>
        <dbReference type="ChEBI" id="CHEBI:33019"/>
        <dbReference type="ChEBI" id="CHEBI:61560"/>
        <dbReference type="ChEBI" id="CHEBI:173112"/>
        <dbReference type="EC" id="2.7.7.7"/>
    </reaction>
</comment>
<keyword evidence="9" id="KW-0238">DNA-binding</keyword>
<evidence type="ECO:0000313" key="9">
    <source>
        <dbReference type="EMBL" id="GIG55472.1"/>
    </source>
</evidence>
<feature type="domain" description="DNA polymerase III delta subunit-like C-terminal" evidence="8">
    <location>
        <begin position="206"/>
        <end position="316"/>
    </location>
</feature>
<dbReference type="Proteomes" id="UP000652354">
    <property type="component" value="Unassembled WGS sequence"/>
</dbReference>
<dbReference type="SUPFAM" id="SSF48019">
    <property type="entry name" value="post-AAA+ oligomerization domain-like"/>
    <property type="match status" value="1"/>
</dbReference>
<dbReference type="AlphaFoldDB" id="A0A919Q5C7"/>
<sequence>MPPRTRAPEATWHRAKPAPVVLVSGPESLLAARAVERIHHAMGAGVAITTLDAGAYTSGALLAAASPSLFDEPGLVVVEGAEAMNDAFLADGLSYAAAPEPDVVVVIRHGGGVRGKRLLDTLRKGGVPEYTCPAVKRDNEFADFVAAEFERAGRPAPAAVVRRLVDAVGTDLPELAAATQQLLGDVEGAIDEDAVARYYGTRVNATAFSVADAAVAGQVSTAVTLVRHALAAGVDPVPLNAALASKLRTLAKVGASRGRGLDPTRDLGLPPWQVDRARRELRRWNAESLADAIEAIAAADAEIKGGGRAPAFALERAVRTVAELAAP</sequence>
<dbReference type="Gene3D" id="3.40.50.300">
    <property type="entry name" value="P-loop containing nucleotide triphosphate hydrolases"/>
    <property type="match status" value="1"/>
</dbReference>
<dbReference type="InterPro" id="IPR008921">
    <property type="entry name" value="DNA_pol3_clamp-load_cplx_C"/>
</dbReference>
<dbReference type="GO" id="GO:0006261">
    <property type="term" value="P:DNA-templated DNA replication"/>
    <property type="evidence" value="ECO:0007669"/>
    <property type="project" value="TreeGrafter"/>
</dbReference>
<evidence type="ECO:0000256" key="6">
    <source>
        <dbReference type="ARBA" id="ARBA00034754"/>
    </source>
</evidence>
<dbReference type="InterPro" id="IPR005790">
    <property type="entry name" value="DNA_polIII_delta"/>
</dbReference>
<evidence type="ECO:0000256" key="4">
    <source>
        <dbReference type="ARBA" id="ARBA00022705"/>
    </source>
</evidence>
<organism evidence="9 10">
    <name type="scientific">Demequina activiva</name>
    <dbReference type="NCBI Taxonomy" id="1582364"/>
    <lineage>
        <taxon>Bacteria</taxon>
        <taxon>Bacillati</taxon>
        <taxon>Actinomycetota</taxon>
        <taxon>Actinomycetes</taxon>
        <taxon>Micrococcales</taxon>
        <taxon>Demequinaceae</taxon>
        <taxon>Demequina</taxon>
    </lineage>
</organism>
<name>A0A919Q5C7_9MICO</name>
<keyword evidence="3" id="KW-0548">Nucleotidyltransferase</keyword>
<evidence type="ECO:0000256" key="2">
    <source>
        <dbReference type="ARBA" id="ARBA00022679"/>
    </source>
</evidence>
<dbReference type="InterPro" id="IPR027417">
    <property type="entry name" value="P-loop_NTPase"/>
</dbReference>
<dbReference type="GO" id="GO:0009360">
    <property type="term" value="C:DNA polymerase III complex"/>
    <property type="evidence" value="ECO:0007669"/>
    <property type="project" value="TreeGrafter"/>
</dbReference>
<dbReference type="PANTHER" id="PTHR34388:SF1">
    <property type="entry name" value="DNA POLYMERASE III SUBUNIT DELTA"/>
    <property type="match status" value="1"/>
</dbReference>
<evidence type="ECO:0000256" key="1">
    <source>
        <dbReference type="ARBA" id="ARBA00012417"/>
    </source>
</evidence>
<keyword evidence="5" id="KW-0239">DNA-directed DNA polymerase</keyword>
<evidence type="ECO:0000256" key="7">
    <source>
        <dbReference type="ARBA" id="ARBA00049244"/>
    </source>
</evidence>
<dbReference type="GO" id="GO:0003887">
    <property type="term" value="F:DNA-directed DNA polymerase activity"/>
    <property type="evidence" value="ECO:0007669"/>
    <property type="project" value="UniProtKB-KW"/>
</dbReference>
<dbReference type="Gene3D" id="1.20.272.10">
    <property type="match status" value="1"/>
</dbReference>
<accession>A0A919Q5C7</accession>
<dbReference type="PANTHER" id="PTHR34388">
    <property type="entry name" value="DNA POLYMERASE III SUBUNIT DELTA"/>
    <property type="match status" value="1"/>
</dbReference>
<gene>
    <name evidence="9" type="ORF">Dac01nite_22240</name>
</gene>
<keyword evidence="2" id="KW-0808">Transferase</keyword>
<evidence type="ECO:0000259" key="8">
    <source>
        <dbReference type="Pfam" id="PF21694"/>
    </source>
</evidence>
<evidence type="ECO:0000256" key="5">
    <source>
        <dbReference type="ARBA" id="ARBA00022932"/>
    </source>
</evidence>
<reference evidence="9" key="1">
    <citation type="submission" date="2021-01" db="EMBL/GenBank/DDBJ databases">
        <title>Whole genome shotgun sequence of Demequina activiva NBRC 110675.</title>
        <authorList>
            <person name="Komaki H."/>
            <person name="Tamura T."/>
        </authorList>
    </citation>
    <scope>NUCLEOTIDE SEQUENCE</scope>
    <source>
        <strain evidence="9">NBRC 110675</strain>
    </source>
</reference>
<evidence type="ECO:0000313" key="10">
    <source>
        <dbReference type="Proteomes" id="UP000652354"/>
    </source>
</evidence>
<protein>
    <recommendedName>
        <fullName evidence="1">DNA-directed DNA polymerase</fullName>
        <ecNumber evidence="1">2.7.7.7</ecNumber>
    </recommendedName>
</protein>
<dbReference type="InterPro" id="IPR048466">
    <property type="entry name" value="DNA_pol3_delta-like_C"/>
</dbReference>
<dbReference type="EC" id="2.7.7.7" evidence="1"/>
<dbReference type="EMBL" id="BONR01000006">
    <property type="protein sequence ID" value="GIG55472.1"/>
    <property type="molecule type" value="Genomic_DNA"/>
</dbReference>
<keyword evidence="4" id="KW-0235">DNA replication</keyword>